<comment type="caution">
    <text evidence="2">The sequence shown here is derived from an EMBL/GenBank/DDBJ whole genome shotgun (WGS) entry which is preliminary data.</text>
</comment>
<dbReference type="SUPFAM" id="SSF88723">
    <property type="entry name" value="PIN domain-like"/>
    <property type="match status" value="1"/>
</dbReference>
<organism evidence="2 3">
    <name type="scientific">Cyanobium usitatum str. Tous</name>
    <dbReference type="NCBI Taxonomy" id="2116684"/>
    <lineage>
        <taxon>Bacteria</taxon>
        <taxon>Bacillati</taxon>
        <taxon>Cyanobacteriota</taxon>
        <taxon>Cyanophyceae</taxon>
        <taxon>Synechococcales</taxon>
        <taxon>Prochlorococcaceae</taxon>
        <taxon>Cyanobium</taxon>
    </lineage>
</organism>
<dbReference type="EMBL" id="PXXO01000003">
    <property type="protein sequence ID" value="PSJ06591.1"/>
    <property type="molecule type" value="Genomic_DNA"/>
</dbReference>
<evidence type="ECO:0000259" key="1">
    <source>
        <dbReference type="Pfam" id="PF10130"/>
    </source>
</evidence>
<gene>
    <name evidence="2" type="ORF">C7K55_03860</name>
</gene>
<feature type="domain" description="PIN" evidence="1">
    <location>
        <begin position="7"/>
        <end position="136"/>
    </location>
</feature>
<proteinExistence type="predicted"/>
<sequence length="138" mass="15423">MERKRLVIDANILIRGCLGVRVRTLIADYADRVDFFVAEANVAEAAHYIADLAREKNLDEAVCTEALLSLMQVVQMVEDIVLESAREEALARIRDADDWPALALGLQLECAIWTEDQDFFGTGVATWTSSTVERYLSS</sequence>
<dbReference type="Proteomes" id="UP000243002">
    <property type="component" value="Unassembled WGS sequence"/>
</dbReference>
<dbReference type="AlphaFoldDB" id="A0A2P7MZH1"/>
<evidence type="ECO:0000313" key="2">
    <source>
        <dbReference type="EMBL" id="PSJ06591.1"/>
    </source>
</evidence>
<dbReference type="RefSeq" id="WP_106502099.1">
    <property type="nucleotide sequence ID" value="NZ_PXXO01000003.1"/>
</dbReference>
<keyword evidence="3" id="KW-1185">Reference proteome</keyword>
<dbReference type="InterPro" id="IPR029060">
    <property type="entry name" value="PIN-like_dom_sf"/>
</dbReference>
<accession>A0A2P7MZH1</accession>
<reference evidence="2 3" key="1">
    <citation type="journal article" date="2018" name="Environ. Microbiol.">
        <title>Ecological and genomic features of two widespread freshwater picocyanobacteria.</title>
        <authorList>
            <person name="Cabello-Yeves P.J."/>
            <person name="Picazo A."/>
            <person name="Camacho A."/>
            <person name="Callieri C."/>
            <person name="Rosselli R."/>
            <person name="Roda-Garcia J.J."/>
            <person name="Coutinho F.H."/>
            <person name="Rodriguez-Valera F."/>
        </authorList>
    </citation>
    <scope>NUCLEOTIDE SEQUENCE [LARGE SCALE GENOMIC DNA]</scope>
    <source>
        <strain evidence="2 3">Tous</strain>
    </source>
</reference>
<protein>
    <recommendedName>
        <fullName evidence="1">PIN domain-containing protein</fullName>
    </recommendedName>
</protein>
<dbReference type="Pfam" id="PF10130">
    <property type="entry name" value="PIN_2"/>
    <property type="match status" value="1"/>
</dbReference>
<dbReference type="Gene3D" id="3.40.50.1010">
    <property type="entry name" value="5'-nuclease"/>
    <property type="match status" value="1"/>
</dbReference>
<name>A0A2P7MZH1_9CYAN</name>
<evidence type="ECO:0000313" key="3">
    <source>
        <dbReference type="Proteomes" id="UP000243002"/>
    </source>
</evidence>
<dbReference type="InterPro" id="IPR002716">
    <property type="entry name" value="PIN_dom"/>
</dbReference>
<dbReference type="OrthoDB" id="68993at2"/>